<dbReference type="Proteomes" id="UP001321760">
    <property type="component" value="Unassembled WGS sequence"/>
</dbReference>
<dbReference type="EMBL" id="MU865975">
    <property type="protein sequence ID" value="KAK4444585.1"/>
    <property type="molecule type" value="Genomic_DNA"/>
</dbReference>
<dbReference type="AlphaFoldDB" id="A0AAV9G9D1"/>
<feature type="signal peptide" evidence="2">
    <location>
        <begin position="1"/>
        <end position="17"/>
    </location>
</feature>
<reference evidence="4" key="2">
    <citation type="submission" date="2023-05" db="EMBL/GenBank/DDBJ databases">
        <authorList>
            <consortium name="Lawrence Berkeley National Laboratory"/>
            <person name="Steindorff A."/>
            <person name="Hensen N."/>
            <person name="Bonometti L."/>
            <person name="Westerberg I."/>
            <person name="Brannstrom I.O."/>
            <person name="Guillou S."/>
            <person name="Cros-Aarteil S."/>
            <person name="Calhoun S."/>
            <person name="Haridas S."/>
            <person name="Kuo A."/>
            <person name="Mondo S."/>
            <person name="Pangilinan J."/>
            <person name="Riley R."/>
            <person name="Labutti K."/>
            <person name="Andreopoulos B."/>
            <person name="Lipzen A."/>
            <person name="Chen C."/>
            <person name="Yanf M."/>
            <person name="Daum C."/>
            <person name="Ng V."/>
            <person name="Clum A."/>
            <person name="Ohm R."/>
            <person name="Martin F."/>
            <person name="Silar P."/>
            <person name="Natvig D."/>
            <person name="Lalanne C."/>
            <person name="Gautier V."/>
            <person name="Ament-Velasquez S.L."/>
            <person name="Kruys A."/>
            <person name="Hutchinson M.I."/>
            <person name="Powell A.J."/>
            <person name="Barry K."/>
            <person name="Miller A.N."/>
            <person name="Grigoriev I.V."/>
            <person name="Debuchy R."/>
            <person name="Gladieux P."/>
            <person name="Thoren M.H."/>
            <person name="Johannesson H."/>
        </authorList>
    </citation>
    <scope>NUCLEOTIDE SEQUENCE</scope>
    <source>
        <strain evidence="4">PSN243</strain>
    </source>
</reference>
<name>A0AAV9G9D1_9PEZI</name>
<comment type="caution">
    <text evidence="4">The sequence shown here is derived from an EMBL/GenBank/DDBJ whole genome shotgun (WGS) entry which is preliminary data.</text>
</comment>
<evidence type="ECO:0000256" key="2">
    <source>
        <dbReference type="SAM" id="SignalP"/>
    </source>
</evidence>
<protein>
    <recommendedName>
        <fullName evidence="3">DUF1996 domain-containing protein</fullName>
    </recommendedName>
</protein>
<organism evidence="4 5">
    <name type="scientific">Podospora aff. communis PSN243</name>
    <dbReference type="NCBI Taxonomy" id="3040156"/>
    <lineage>
        <taxon>Eukaryota</taxon>
        <taxon>Fungi</taxon>
        <taxon>Dikarya</taxon>
        <taxon>Ascomycota</taxon>
        <taxon>Pezizomycotina</taxon>
        <taxon>Sordariomycetes</taxon>
        <taxon>Sordariomycetidae</taxon>
        <taxon>Sordariales</taxon>
        <taxon>Podosporaceae</taxon>
        <taxon>Podospora</taxon>
    </lineage>
</organism>
<keyword evidence="2" id="KW-0732">Signal</keyword>
<feature type="region of interest" description="Disordered" evidence="1">
    <location>
        <begin position="281"/>
        <end position="306"/>
    </location>
</feature>
<feature type="chain" id="PRO_5043832782" description="DUF1996 domain-containing protein" evidence="2">
    <location>
        <begin position="18"/>
        <end position="316"/>
    </location>
</feature>
<evidence type="ECO:0000259" key="3">
    <source>
        <dbReference type="Pfam" id="PF09362"/>
    </source>
</evidence>
<keyword evidence="5" id="KW-1185">Reference proteome</keyword>
<dbReference type="PANTHER" id="PTHR43662:SF12">
    <property type="entry name" value="DUF1996 DOMAIN-CONTAINING PROTEIN-RELATED"/>
    <property type="match status" value="1"/>
</dbReference>
<accession>A0AAV9G9D1</accession>
<feature type="domain" description="DUF1996" evidence="3">
    <location>
        <begin position="32"/>
        <end position="260"/>
    </location>
</feature>
<dbReference type="Pfam" id="PF09362">
    <property type="entry name" value="DUF1996"/>
    <property type="match status" value="1"/>
</dbReference>
<dbReference type="InterPro" id="IPR018535">
    <property type="entry name" value="DUF1996"/>
</dbReference>
<reference evidence="4" key="1">
    <citation type="journal article" date="2023" name="Mol. Phylogenet. Evol.">
        <title>Genome-scale phylogeny and comparative genomics of the fungal order Sordariales.</title>
        <authorList>
            <person name="Hensen N."/>
            <person name="Bonometti L."/>
            <person name="Westerberg I."/>
            <person name="Brannstrom I.O."/>
            <person name="Guillou S."/>
            <person name="Cros-Aarteil S."/>
            <person name="Calhoun S."/>
            <person name="Haridas S."/>
            <person name="Kuo A."/>
            <person name="Mondo S."/>
            <person name="Pangilinan J."/>
            <person name="Riley R."/>
            <person name="LaButti K."/>
            <person name="Andreopoulos B."/>
            <person name="Lipzen A."/>
            <person name="Chen C."/>
            <person name="Yan M."/>
            <person name="Daum C."/>
            <person name="Ng V."/>
            <person name="Clum A."/>
            <person name="Steindorff A."/>
            <person name="Ohm R.A."/>
            <person name="Martin F."/>
            <person name="Silar P."/>
            <person name="Natvig D.O."/>
            <person name="Lalanne C."/>
            <person name="Gautier V."/>
            <person name="Ament-Velasquez S.L."/>
            <person name="Kruys A."/>
            <person name="Hutchinson M.I."/>
            <person name="Powell A.J."/>
            <person name="Barry K."/>
            <person name="Miller A.N."/>
            <person name="Grigoriev I.V."/>
            <person name="Debuchy R."/>
            <person name="Gladieux P."/>
            <person name="Hiltunen Thoren M."/>
            <person name="Johannesson H."/>
        </authorList>
    </citation>
    <scope>NUCLEOTIDE SEQUENCE</scope>
    <source>
        <strain evidence="4">PSN243</strain>
    </source>
</reference>
<gene>
    <name evidence="4" type="ORF">QBC34DRAFT_359859</name>
</gene>
<evidence type="ECO:0000313" key="5">
    <source>
        <dbReference type="Proteomes" id="UP001321760"/>
    </source>
</evidence>
<dbReference type="PANTHER" id="PTHR43662">
    <property type="match status" value="1"/>
</dbReference>
<proteinExistence type="predicted"/>
<sequence length="316" mass="35143">MRYLLVTLVALVGLVTGYTDIRHQQIMVKNIDPIVLPGQYKYHMHSFFGSDAVTKTLPTSADLQKGCTSSGNPNDLSVYCNQLTPDITLIGIPTLYYVRGPNDFVQVPPFRFSTYYHTEYAEIPYPQNFFAIAGNASASSQRDIDENLTGITWWCDGGPEDRQNRDRALFPRTSCSGNLQVILRFPDCVDPSDIKSYAYSKAHGNRCPRGMKTIPALRFSVRYNLRKIIPQGWTGTAPLKLACGKVGEGYCFHGDFINGWVDEAMGNLMKATDKRNWQRIDGPRGRGDVAASCRPRDADPNGGTGNYLESVEMMGG</sequence>
<evidence type="ECO:0000256" key="1">
    <source>
        <dbReference type="SAM" id="MobiDB-lite"/>
    </source>
</evidence>
<evidence type="ECO:0000313" key="4">
    <source>
        <dbReference type="EMBL" id="KAK4444585.1"/>
    </source>
</evidence>